<evidence type="ECO:0000313" key="1">
    <source>
        <dbReference type="EMBL" id="TCL40179.1"/>
    </source>
</evidence>
<comment type="caution">
    <text evidence="1">The sequence shown here is derived from an EMBL/GenBank/DDBJ whole genome shotgun (WGS) entry which is preliminary data.</text>
</comment>
<keyword evidence="2" id="KW-1185">Reference proteome</keyword>
<evidence type="ECO:0000313" key="2">
    <source>
        <dbReference type="Proteomes" id="UP000295063"/>
    </source>
</evidence>
<dbReference type="Proteomes" id="UP000295063">
    <property type="component" value="Unassembled WGS sequence"/>
</dbReference>
<protein>
    <submittedName>
        <fullName evidence="1">Uncharacterized protein</fullName>
    </submittedName>
</protein>
<accession>A0A4R1Q2G4</accession>
<dbReference type="EMBL" id="SLUI01000001">
    <property type="protein sequence ID" value="TCL40179.1"/>
    <property type="molecule type" value="Genomic_DNA"/>
</dbReference>
<sequence length="112" mass="12335">MDSLLDSIFDSDYKNVKPIYSIQDVKAIFPTGKANAENWLLLSTSGSNGVYTTLDDIEAGEGQGITVLIIQPRLVCIYQGHIKIEKEDITYLRKLVSSTIRAIAISQTGNVE</sequence>
<name>A0A4R1Q2G4_9FIRM</name>
<proteinExistence type="predicted"/>
<gene>
    <name evidence="1" type="ORF">EV210_101380</name>
</gene>
<dbReference type="AlphaFoldDB" id="A0A4R1Q2G4"/>
<reference evidence="1 2" key="1">
    <citation type="submission" date="2019-03" db="EMBL/GenBank/DDBJ databases">
        <title>Genomic Encyclopedia of Type Strains, Phase IV (KMG-IV): sequencing the most valuable type-strain genomes for metagenomic binning, comparative biology and taxonomic classification.</title>
        <authorList>
            <person name="Goeker M."/>
        </authorList>
    </citation>
    <scope>NUCLEOTIDE SEQUENCE [LARGE SCALE GENOMIC DNA]</scope>
    <source>
        <strain evidence="1 2">DSM 15969</strain>
    </source>
</reference>
<organism evidence="1 2">
    <name type="scientific">Anaerospora hongkongensis</name>
    <dbReference type="NCBI Taxonomy" id="244830"/>
    <lineage>
        <taxon>Bacteria</taxon>
        <taxon>Bacillati</taxon>
        <taxon>Bacillota</taxon>
        <taxon>Negativicutes</taxon>
        <taxon>Selenomonadales</taxon>
        <taxon>Sporomusaceae</taxon>
        <taxon>Anaerospora</taxon>
    </lineage>
</organism>